<protein>
    <submittedName>
        <fullName evidence="1">Uncharacterized protein</fullName>
    </submittedName>
</protein>
<sequence>MCEFISWVEKGDKVYYLTYTQTHDTIKGKKLLKKYPGEGELVGHSAISDYYRLGNSGEKKECTDFSTPNNFPNVIVQAIKNDKLRGMGIAQQLLTGPVWAEYRKVAQSALAEYRKVEQSALAEYRKVEQSVWAEYRKVAQSALAEYRKAKQSALAEYRKVEQSAFWNSFTETANRNPAWL</sequence>
<comment type="caution">
    <text evidence="1">The sequence shown here is derived from an EMBL/GenBank/DDBJ whole genome shotgun (WGS) entry which is preliminary data.</text>
</comment>
<dbReference type="AlphaFoldDB" id="A0A0F9SWI8"/>
<reference evidence="1" key="1">
    <citation type="journal article" date="2015" name="Nature">
        <title>Complex archaea that bridge the gap between prokaryotes and eukaryotes.</title>
        <authorList>
            <person name="Spang A."/>
            <person name="Saw J.H."/>
            <person name="Jorgensen S.L."/>
            <person name="Zaremba-Niedzwiedzka K."/>
            <person name="Martijn J."/>
            <person name="Lind A.E."/>
            <person name="van Eijk R."/>
            <person name="Schleper C."/>
            <person name="Guy L."/>
            <person name="Ettema T.J."/>
        </authorList>
    </citation>
    <scope>NUCLEOTIDE SEQUENCE</scope>
</reference>
<name>A0A0F9SWI8_9ZZZZ</name>
<proteinExistence type="predicted"/>
<accession>A0A0F9SWI8</accession>
<dbReference type="EMBL" id="LAZR01002162">
    <property type="protein sequence ID" value="KKN33628.1"/>
    <property type="molecule type" value="Genomic_DNA"/>
</dbReference>
<evidence type="ECO:0000313" key="1">
    <source>
        <dbReference type="EMBL" id="KKN33628.1"/>
    </source>
</evidence>
<organism evidence="1">
    <name type="scientific">marine sediment metagenome</name>
    <dbReference type="NCBI Taxonomy" id="412755"/>
    <lineage>
        <taxon>unclassified sequences</taxon>
        <taxon>metagenomes</taxon>
        <taxon>ecological metagenomes</taxon>
    </lineage>
</organism>
<gene>
    <name evidence="1" type="ORF">LCGC14_0801660</name>
</gene>